<dbReference type="PANTHER" id="PTHR28055">
    <property type="entry name" value="ALTERED INHERITANCE OF MITOCHONDRIA PROTEIN 41, MITOCHONDRIAL"/>
    <property type="match status" value="1"/>
</dbReference>
<evidence type="ECO:0000313" key="1">
    <source>
        <dbReference type="EMBL" id="GEQ97190.1"/>
    </source>
</evidence>
<dbReference type="InterPro" id="IPR003789">
    <property type="entry name" value="Asn/Gln_tRNA_amidoTrase-B-like"/>
</dbReference>
<dbReference type="EMBL" id="BKCL01000002">
    <property type="protein sequence ID" value="GEQ97190.1"/>
    <property type="molecule type" value="Genomic_DNA"/>
</dbReference>
<dbReference type="PANTHER" id="PTHR28055:SF1">
    <property type="entry name" value="ALTERED INHERITANCE OF MITOCHONDRIA PROTEIN 41, MITOCHONDRIAL"/>
    <property type="match status" value="1"/>
</dbReference>
<dbReference type="Proteomes" id="UP000322084">
    <property type="component" value="Unassembled WGS sequence"/>
</dbReference>
<sequence>MTLREKLNAAVKDAMRAREPRKVSTLRLILASVKDRDIVRRTEADERDDDVIISEIMTRMIKQRQDSITAYEEGGRLELAEKEREEIAVIEGFLPRQLGDGEILAACKAVVEELEATSLKDIGRCMAVLKERYAGKMDFSKASKQIKALLSQ</sequence>
<gene>
    <name evidence="1" type="ORF">JCM17844_08270</name>
</gene>
<dbReference type="InterPro" id="IPR042184">
    <property type="entry name" value="YqeY/Aim41_N"/>
</dbReference>
<dbReference type="GO" id="GO:0016884">
    <property type="term" value="F:carbon-nitrogen ligase activity, with glutamine as amido-N-donor"/>
    <property type="evidence" value="ECO:0007669"/>
    <property type="project" value="InterPro"/>
</dbReference>
<dbReference type="Gene3D" id="1.10.1510.10">
    <property type="entry name" value="Uncharacterised protein YqeY/AIM41 PF09424, N-terminal domain"/>
    <property type="match status" value="1"/>
</dbReference>
<keyword evidence="1" id="KW-0808">Transferase</keyword>
<dbReference type="AlphaFoldDB" id="A0A5A7MMJ9"/>
<dbReference type="RefSeq" id="WP_149999735.1">
    <property type="nucleotide sequence ID" value="NZ_BKCL01000002.1"/>
</dbReference>
<dbReference type="SUPFAM" id="SSF89095">
    <property type="entry name" value="GatB/YqeY motif"/>
    <property type="match status" value="1"/>
</dbReference>
<dbReference type="Pfam" id="PF09424">
    <property type="entry name" value="YqeY"/>
    <property type="match status" value="1"/>
</dbReference>
<proteinExistence type="predicted"/>
<dbReference type="InterPro" id="IPR023168">
    <property type="entry name" value="GatB_Yqey_C_2"/>
</dbReference>
<name>A0A5A7MMJ9_9PROT</name>
<comment type="caution">
    <text evidence="1">The sequence shown here is derived from an EMBL/GenBank/DDBJ whole genome shotgun (WGS) entry which is preliminary data.</text>
</comment>
<organism evidence="1 2">
    <name type="scientific">Iodidimonas gelatinilytica</name>
    <dbReference type="NCBI Taxonomy" id="1236966"/>
    <lineage>
        <taxon>Bacteria</taxon>
        <taxon>Pseudomonadati</taxon>
        <taxon>Pseudomonadota</taxon>
        <taxon>Alphaproteobacteria</taxon>
        <taxon>Iodidimonadales</taxon>
        <taxon>Iodidimonadaceae</taxon>
        <taxon>Iodidimonas</taxon>
    </lineage>
</organism>
<dbReference type="Gene3D" id="1.10.10.410">
    <property type="match status" value="1"/>
</dbReference>
<dbReference type="InterPro" id="IPR019004">
    <property type="entry name" value="YqeY/Aim41"/>
</dbReference>
<protein>
    <submittedName>
        <fullName evidence="1">Aspartyl-tRNA amidotransferase subunit B</fullName>
    </submittedName>
</protein>
<accession>A0A5A7MMJ9</accession>
<evidence type="ECO:0000313" key="2">
    <source>
        <dbReference type="Proteomes" id="UP000322084"/>
    </source>
</evidence>
<reference evidence="1 2" key="1">
    <citation type="submission" date="2019-09" db="EMBL/GenBank/DDBJ databases">
        <title>NBRP : Genome information of microbial organism related human and environment.</title>
        <authorList>
            <person name="Hattori M."/>
            <person name="Oshima K."/>
            <person name="Inaba H."/>
            <person name="Suda W."/>
            <person name="Sakamoto M."/>
            <person name="Iino T."/>
            <person name="Kitahara M."/>
            <person name="Oshida Y."/>
            <person name="Iida T."/>
            <person name="Kudo T."/>
            <person name="Itoh T."/>
            <person name="Ohkuma M."/>
        </authorList>
    </citation>
    <scope>NUCLEOTIDE SEQUENCE [LARGE SCALE GENOMIC DNA]</scope>
    <source>
        <strain evidence="1 2">Hi-2</strain>
    </source>
</reference>
<dbReference type="GO" id="GO:0016740">
    <property type="term" value="F:transferase activity"/>
    <property type="evidence" value="ECO:0007669"/>
    <property type="project" value="UniProtKB-KW"/>
</dbReference>